<dbReference type="Proteomes" id="UP000012174">
    <property type="component" value="Unassembled WGS sequence"/>
</dbReference>
<dbReference type="KEGG" id="ela:UCREL1_8599"/>
<organism evidence="7 8">
    <name type="scientific">Eutypa lata (strain UCR-EL1)</name>
    <name type="common">Grapevine dieback disease fungus</name>
    <name type="synonym">Eutypa armeniacae</name>
    <dbReference type="NCBI Taxonomy" id="1287681"/>
    <lineage>
        <taxon>Eukaryota</taxon>
        <taxon>Fungi</taxon>
        <taxon>Dikarya</taxon>
        <taxon>Ascomycota</taxon>
        <taxon>Pezizomycotina</taxon>
        <taxon>Sordariomycetes</taxon>
        <taxon>Xylariomycetidae</taxon>
        <taxon>Xylariales</taxon>
        <taxon>Diatrypaceae</taxon>
        <taxon>Eutypa</taxon>
    </lineage>
</organism>
<keyword evidence="5" id="KW-0456">Lyase</keyword>
<dbReference type="Pfam" id="PF13816">
    <property type="entry name" value="Dehydratase_hem"/>
    <property type="match status" value="1"/>
</dbReference>
<feature type="compositionally biased region" description="Polar residues" evidence="6">
    <location>
        <begin position="72"/>
        <end position="89"/>
    </location>
</feature>
<dbReference type="GO" id="GO:0016829">
    <property type="term" value="F:lyase activity"/>
    <property type="evidence" value="ECO:0007669"/>
    <property type="project" value="UniProtKB-KW"/>
</dbReference>
<dbReference type="HOGENOM" id="CLU_065607_0_0_1"/>
<keyword evidence="2" id="KW-0349">Heme</keyword>
<evidence type="ECO:0000256" key="6">
    <source>
        <dbReference type="SAM" id="MobiDB-lite"/>
    </source>
</evidence>
<name>M7SDY7_EUTLA</name>
<evidence type="ECO:0000313" key="8">
    <source>
        <dbReference type="Proteomes" id="UP000012174"/>
    </source>
</evidence>
<dbReference type="AlphaFoldDB" id="M7SDY7"/>
<gene>
    <name evidence="7" type="ORF">UCREL1_8599</name>
</gene>
<comment type="cofactor">
    <cofactor evidence="1">
        <name>heme b</name>
        <dbReference type="ChEBI" id="CHEBI:60344"/>
    </cofactor>
</comment>
<evidence type="ECO:0000256" key="1">
    <source>
        <dbReference type="ARBA" id="ARBA00001970"/>
    </source>
</evidence>
<reference evidence="8" key="1">
    <citation type="journal article" date="2013" name="Genome Announc.">
        <title>Draft genome sequence of the grapevine dieback fungus Eutypa lata UCR-EL1.</title>
        <authorList>
            <person name="Blanco-Ulate B."/>
            <person name="Rolshausen P.E."/>
            <person name="Cantu D."/>
        </authorList>
    </citation>
    <scope>NUCLEOTIDE SEQUENCE [LARGE SCALE GENOMIC DNA]</scope>
    <source>
        <strain evidence="8">UCR-EL1</strain>
    </source>
</reference>
<feature type="compositionally biased region" description="Basic and acidic residues" evidence="6">
    <location>
        <begin position="1"/>
        <end position="16"/>
    </location>
</feature>
<evidence type="ECO:0000256" key="5">
    <source>
        <dbReference type="ARBA" id="ARBA00023239"/>
    </source>
</evidence>
<dbReference type="eggNOG" id="ENOG502SHKM">
    <property type="taxonomic scope" value="Eukaryota"/>
</dbReference>
<sequence length="405" mass="45021">MLESAIPEHLRQERTQPARAPQAFKEPAYPSYSARFPTSARGLVMAMIGVQYASKADADSDSNSDTGAGISKLSSFFTTPRPDQQSSNSPPAPIPTPAFSELASVTDNRGFFNLAVLAYWPSRAAYDGWAAASGFDAWWAALSPEEGTDGRQRGWFREVFFPTMDRLETVFTDREVPEGAGHLREDISGLVREHAYWGSMRDRLPIAQVDALVGEKGEKGERREKSGTLSSDSTAEADKRCGRVRVPGKRNLTVIRSGQDWSNTRPEERKLYLETMHPVLIRGMDFLRDHGDEVGCHSCRLMDIVIGLPPSEGEAPDAREKKVVAGGTDRTFGLAYFDELASLEGWSREHQTHLDIFGGFFRYARSLDNDITLRLFHEVLVLEPEQQLFEYIGCHGGTGMLATPR</sequence>
<protein>
    <submittedName>
        <fullName evidence="7">Putative phenylacetaldoxime dehydratase protein</fullName>
    </submittedName>
</protein>
<dbReference type="STRING" id="1287681.M7SDY7"/>
<dbReference type="InterPro" id="IPR025702">
    <property type="entry name" value="OXD"/>
</dbReference>
<evidence type="ECO:0000256" key="2">
    <source>
        <dbReference type="ARBA" id="ARBA00022617"/>
    </source>
</evidence>
<evidence type="ECO:0000256" key="3">
    <source>
        <dbReference type="ARBA" id="ARBA00022723"/>
    </source>
</evidence>
<keyword evidence="3" id="KW-0479">Metal-binding</keyword>
<feature type="region of interest" description="Disordered" evidence="6">
    <location>
        <begin position="1"/>
        <end position="26"/>
    </location>
</feature>
<accession>M7SDY7</accession>
<keyword evidence="4" id="KW-0408">Iron</keyword>
<dbReference type="OrthoDB" id="3359285at2759"/>
<feature type="compositionally biased region" description="Basic and acidic residues" evidence="6">
    <location>
        <begin position="215"/>
        <end position="226"/>
    </location>
</feature>
<evidence type="ECO:0000256" key="4">
    <source>
        <dbReference type="ARBA" id="ARBA00023004"/>
    </source>
</evidence>
<proteinExistence type="predicted"/>
<dbReference type="OMA" id="SCRFMDI"/>
<evidence type="ECO:0000313" key="7">
    <source>
        <dbReference type="EMBL" id="EMR64444.1"/>
    </source>
</evidence>
<keyword evidence="8" id="KW-1185">Reference proteome</keyword>
<feature type="region of interest" description="Disordered" evidence="6">
    <location>
        <begin position="56"/>
        <end position="98"/>
    </location>
</feature>
<dbReference type="GO" id="GO:0046872">
    <property type="term" value="F:metal ion binding"/>
    <property type="evidence" value="ECO:0007669"/>
    <property type="project" value="UniProtKB-KW"/>
</dbReference>
<feature type="region of interest" description="Disordered" evidence="6">
    <location>
        <begin position="215"/>
        <end position="240"/>
    </location>
</feature>
<dbReference type="EMBL" id="KB707075">
    <property type="protein sequence ID" value="EMR64444.1"/>
    <property type="molecule type" value="Genomic_DNA"/>
</dbReference>